<dbReference type="EMBL" id="JAHLFQ010000231">
    <property type="protein sequence ID" value="MBU3805038.1"/>
    <property type="molecule type" value="Genomic_DNA"/>
</dbReference>
<dbReference type="InterPro" id="IPR046621">
    <property type="entry name" value="DUF6734"/>
</dbReference>
<accession>A0A9E2NP33</accession>
<organism evidence="2 3">
    <name type="scientific">Candidatus Cellulosilyticum pullistercoris</name>
    <dbReference type="NCBI Taxonomy" id="2838521"/>
    <lineage>
        <taxon>Bacteria</taxon>
        <taxon>Bacillati</taxon>
        <taxon>Bacillota</taxon>
        <taxon>Clostridia</taxon>
        <taxon>Lachnospirales</taxon>
        <taxon>Cellulosilyticaceae</taxon>
        <taxon>Cellulosilyticum</taxon>
    </lineage>
</organism>
<evidence type="ECO:0000313" key="2">
    <source>
        <dbReference type="EMBL" id="MBU3805038.1"/>
    </source>
</evidence>
<protein>
    <recommendedName>
        <fullName evidence="1">DUF6734 domain-containing protein</fullName>
    </recommendedName>
</protein>
<dbReference type="Pfam" id="PF20508">
    <property type="entry name" value="DUF6734"/>
    <property type="match status" value="1"/>
</dbReference>
<evidence type="ECO:0000313" key="3">
    <source>
        <dbReference type="Proteomes" id="UP000824229"/>
    </source>
</evidence>
<proteinExistence type="predicted"/>
<evidence type="ECO:0000259" key="1">
    <source>
        <dbReference type="Pfam" id="PF20508"/>
    </source>
</evidence>
<dbReference type="Proteomes" id="UP000824229">
    <property type="component" value="Unassembled WGS sequence"/>
</dbReference>
<reference evidence="2" key="1">
    <citation type="journal article" date="2021" name="PeerJ">
        <title>Extensive microbial diversity within the chicken gut microbiome revealed by metagenomics and culture.</title>
        <authorList>
            <person name="Gilroy R."/>
            <person name="Ravi A."/>
            <person name="Getino M."/>
            <person name="Pursley I."/>
            <person name="Horton D.L."/>
            <person name="Alikhan N.F."/>
            <person name="Baker D."/>
            <person name="Gharbi K."/>
            <person name="Hall N."/>
            <person name="Watson M."/>
            <person name="Adriaenssens E.M."/>
            <person name="Foster-Nyarko E."/>
            <person name="Jarju S."/>
            <person name="Secka A."/>
            <person name="Antonio M."/>
            <person name="Oren A."/>
            <person name="Chaudhuri R.R."/>
            <person name="La Ragione R."/>
            <person name="Hildebrand F."/>
            <person name="Pallen M.J."/>
        </authorList>
    </citation>
    <scope>NUCLEOTIDE SEQUENCE</scope>
    <source>
        <strain evidence="2">B5-657</strain>
    </source>
</reference>
<gene>
    <name evidence="2" type="ORF">H9872_09825</name>
</gene>
<sequence length="284" mass="33329">MRAFHSNWTKPFFLKHTGEYYVEDFELLTSILSALKWQELNGDIQMVTDAVGAAYYKKIGLEKIWNLGIDDSLEQNMKKVLSPSTFWAAGKLYALEKQNGPCVMLDTDFIIWQSIGEELLKHDLAVIHREDLQEAVYPSQDQLKVSKTYTFSKHWDWSIEACNTAFTCFNDEVFKDYYVKESIRFMQNVEAEDPLIYMVFAEQRLLAMCAVERGIDIFSFSTTESLFHSNQKLFTHIWGYKRYIKSHPVIRAHFCKRCIARIKQDYPSIFPLLYQIENLIPYLS</sequence>
<feature type="domain" description="DUF6734" evidence="1">
    <location>
        <begin position="1"/>
        <end position="271"/>
    </location>
</feature>
<name>A0A9E2NP33_9FIRM</name>
<dbReference type="AlphaFoldDB" id="A0A9E2NP33"/>
<comment type="caution">
    <text evidence="2">The sequence shown here is derived from an EMBL/GenBank/DDBJ whole genome shotgun (WGS) entry which is preliminary data.</text>
</comment>
<reference evidence="2" key="2">
    <citation type="submission" date="2021-04" db="EMBL/GenBank/DDBJ databases">
        <authorList>
            <person name="Gilroy R."/>
        </authorList>
    </citation>
    <scope>NUCLEOTIDE SEQUENCE</scope>
    <source>
        <strain evidence="2">B5-657</strain>
    </source>
</reference>